<dbReference type="AlphaFoldDB" id="A0A6N9HNV5"/>
<keyword evidence="1" id="KW-0812">Transmembrane</keyword>
<keyword evidence="3" id="KW-1185">Reference proteome</keyword>
<evidence type="ECO:0000313" key="2">
    <source>
        <dbReference type="EMBL" id="MYN05076.1"/>
    </source>
</evidence>
<organism evidence="2 3">
    <name type="scientific">Pseudoduganella guangdongensis</name>
    <dbReference type="NCBI Taxonomy" id="2692179"/>
    <lineage>
        <taxon>Bacteria</taxon>
        <taxon>Pseudomonadati</taxon>
        <taxon>Pseudomonadota</taxon>
        <taxon>Betaproteobacteria</taxon>
        <taxon>Burkholderiales</taxon>
        <taxon>Oxalobacteraceae</taxon>
        <taxon>Telluria group</taxon>
        <taxon>Pseudoduganella</taxon>
    </lineage>
</organism>
<keyword evidence="1" id="KW-1133">Transmembrane helix</keyword>
<evidence type="ECO:0000313" key="3">
    <source>
        <dbReference type="Proteomes" id="UP000448575"/>
    </source>
</evidence>
<feature type="transmembrane region" description="Helical" evidence="1">
    <location>
        <begin position="124"/>
        <end position="143"/>
    </location>
</feature>
<evidence type="ECO:0008006" key="4">
    <source>
        <dbReference type="Google" id="ProtNLM"/>
    </source>
</evidence>
<gene>
    <name evidence="2" type="ORF">GTP41_23555</name>
</gene>
<name>A0A6N9HNV5_9BURK</name>
<dbReference type="Proteomes" id="UP000448575">
    <property type="component" value="Unassembled WGS sequence"/>
</dbReference>
<comment type="caution">
    <text evidence="2">The sequence shown here is derived from an EMBL/GenBank/DDBJ whole genome shotgun (WGS) entry which is preliminary data.</text>
</comment>
<keyword evidence="1" id="KW-0472">Membrane</keyword>
<dbReference type="Pfam" id="PF19853">
    <property type="entry name" value="DUF6328"/>
    <property type="match status" value="1"/>
</dbReference>
<dbReference type="RefSeq" id="WP_161028024.1">
    <property type="nucleotide sequence ID" value="NZ_WWCJ01000024.1"/>
</dbReference>
<accession>A0A6N9HNV5</accession>
<dbReference type="EMBL" id="WWCJ01000024">
    <property type="protein sequence ID" value="MYN05076.1"/>
    <property type="molecule type" value="Genomic_DNA"/>
</dbReference>
<sequence>MDNPSEQESLKEQMGRIIEEARMMLPGIQALFGFQTIAVFNDRFERLPLYAQDCHVAALALVVVAIALVMLPAAYHRLAEPGCVSQHAIKVSSRAICYALAPLAAGLSLDIALVLYMVTESSRASAVGGLAAFILLIGMWFVYPLMMRRRLRRYC</sequence>
<protein>
    <recommendedName>
        <fullName evidence="4">Sodium:proton antiporter</fullName>
    </recommendedName>
</protein>
<evidence type="ECO:0000256" key="1">
    <source>
        <dbReference type="SAM" id="Phobius"/>
    </source>
</evidence>
<feature type="transmembrane region" description="Helical" evidence="1">
    <location>
        <begin position="96"/>
        <end position="118"/>
    </location>
</feature>
<dbReference type="InterPro" id="IPR046291">
    <property type="entry name" value="DUF6328"/>
</dbReference>
<feature type="transmembrane region" description="Helical" evidence="1">
    <location>
        <begin position="55"/>
        <end position="75"/>
    </location>
</feature>
<reference evidence="2 3" key="1">
    <citation type="submission" date="2019-12" db="EMBL/GenBank/DDBJ databases">
        <title>Novel species isolated from a subtropical stream in China.</title>
        <authorList>
            <person name="Lu H."/>
        </authorList>
    </citation>
    <scope>NUCLEOTIDE SEQUENCE [LARGE SCALE GENOMIC DNA]</scope>
    <source>
        <strain evidence="2 3">DS3</strain>
    </source>
</reference>
<proteinExistence type="predicted"/>